<protein>
    <submittedName>
        <fullName evidence="1">Uncharacterized protein</fullName>
    </submittedName>
</protein>
<name>A0A564YT25_HYMDI</name>
<reference evidence="1 2" key="1">
    <citation type="submission" date="2019-07" db="EMBL/GenBank/DDBJ databases">
        <authorList>
            <person name="Jastrzebski P J."/>
            <person name="Paukszto L."/>
            <person name="Jastrzebski P J."/>
        </authorList>
    </citation>
    <scope>NUCLEOTIDE SEQUENCE [LARGE SCALE GENOMIC DNA]</scope>
    <source>
        <strain evidence="1 2">WMS-il1</strain>
    </source>
</reference>
<dbReference type="EMBL" id="CABIJS010000356">
    <property type="protein sequence ID" value="VUZ50375.1"/>
    <property type="molecule type" value="Genomic_DNA"/>
</dbReference>
<proteinExistence type="predicted"/>
<evidence type="ECO:0000313" key="2">
    <source>
        <dbReference type="Proteomes" id="UP000321570"/>
    </source>
</evidence>
<evidence type="ECO:0000313" key="1">
    <source>
        <dbReference type="EMBL" id="VUZ50375.1"/>
    </source>
</evidence>
<dbReference type="AlphaFoldDB" id="A0A564YT25"/>
<keyword evidence="2" id="KW-1185">Reference proteome</keyword>
<gene>
    <name evidence="1" type="ORF">WMSIL1_LOCUS9249</name>
</gene>
<dbReference type="Proteomes" id="UP000321570">
    <property type="component" value="Unassembled WGS sequence"/>
</dbReference>
<sequence>MDKNPGKSIRDNLTNIFNCLKKQHYVRNVVHLDLENKSYIPPSAVSSERGAHHDSLKYPQDLRVNAGADVYVKTPQIIVVKLPWTDSVADEGRPLNVFQQDSAPSHKALKTQDYMDGREFSSLCHIRLMTS</sequence>
<organism evidence="1 2">
    <name type="scientific">Hymenolepis diminuta</name>
    <name type="common">Rat tapeworm</name>
    <dbReference type="NCBI Taxonomy" id="6216"/>
    <lineage>
        <taxon>Eukaryota</taxon>
        <taxon>Metazoa</taxon>
        <taxon>Spiralia</taxon>
        <taxon>Lophotrochozoa</taxon>
        <taxon>Platyhelminthes</taxon>
        <taxon>Cestoda</taxon>
        <taxon>Eucestoda</taxon>
        <taxon>Cyclophyllidea</taxon>
        <taxon>Hymenolepididae</taxon>
        <taxon>Hymenolepis</taxon>
    </lineage>
</organism>
<accession>A0A564YT25</accession>